<proteinExistence type="predicted"/>
<dbReference type="PANTHER" id="PTHR43235:SF1">
    <property type="entry name" value="GLUTAMINE AMIDOTRANSFERASE PB2B2.05-RELATED"/>
    <property type="match status" value="1"/>
</dbReference>
<protein>
    <submittedName>
        <fullName evidence="1">Uncharacterized protein</fullName>
    </submittedName>
</protein>
<dbReference type="AlphaFoldDB" id="A0A0S7XRM1"/>
<dbReference type="InterPro" id="IPR011697">
    <property type="entry name" value="Peptidase_C26"/>
</dbReference>
<dbReference type="Proteomes" id="UP000051861">
    <property type="component" value="Unassembled WGS sequence"/>
</dbReference>
<name>A0A0S7XRM1_UNCSA</name>
<accession>A0A0S7XRM1</accession>
<comment type="caution">
    <text evidence="1">The sequence shown here is derived from an EMBL/GenBank/DDBJ whole genome shotgun (WGS) entry which is preliminary data.</text>
</comment>
<dbReference type="InterPro" id="IPR044668">
    <property type="entry name" value="PuuD-like"/>
</dbReference>
<evidence type="ECO:0000313" key="2">
    <source>
        <dbReference type="Proteomes" id="UP000051861"/>
    </source>
</evidence>
<dbReference type="PROSITE" id="PS51273">
    <property type="entry name" value="GATASE_TYPE_1"/>
    <property type="match status" value="1"/>
</dbReference>
<dbReference type="EMBL" id="LIZX01000147">
    <property type="protein sequence ID" value="KPJ65012.1"/>
    <property type="molecule type" value="Genomic_DNA"/>
</dbReference>
<sequence length="209" mass="23593">MMLIGLTQRVEIVKGREERRDCLDQKWTRLLVRNGMLPIPLPNCIEDVRPLISELYLTGVILTGGNDLSHLPSARNSSPERDVFEHKLLVLCSERNIPVLGVCRGLQMMVVLYGGELIPLREHVGTRHGLVVHHKSTMPLTDRKAVNSFHNFGIARDNIGHDLMVVATASDGTVEAVAHRKLPQWGIMWHPERPPYDDDDSTIIKELFT</sequence>
<gene>
    <name evidence="1" type="ORF">AMJ44_11460</name>
</gene>
<organism evidence="1 2">
    <name type="scientific">candidate division WOR-1 bacterium DG_54_3</name>
    <dbReference type="NCBI Taxonomy" id="1703775"/>
    <lineage>
        <taxon>Bacteria</taxon>
        <taxon>Bacillati</taxon>
        <taxon>Saganbacteria</taxon>
    </lineage>
</organism>
<dbReference type="PANTHER" id="PTHR43235">
    <property type="entry name" value="GLUTAMINE AMIDOTRANSFERASE PB2B2.05-RELATED"/>
    <property type="match status" value="1"/>
</dbReference>
<dbReference type="Gene3D" id="3.40.50.880">
    <property type="match status" value="1"/>
</dbReference>
<reference evidence="1 2" key="1">
    <citation type="journal article" date="2015" name="Microbiome">
        <title>Genomic resolution of linkages in carbon, nitrogen, and sulfur cycling among widespread estuary sediment bacteria.</title>
        <authorList>
            <person name="Baker B.J."/>
            <person name="Lazar C.S."/>
            <person name="Teske A.P."/>
            <person name="Dick G.J."/>
        </authorList>
    </citation>
    <scope>NUCLEOTIDE SEQUENCE [LARGE SCALE GENOMIC DNA]</scope>
    <source>
        <strain evidence="1">DG_54_3</strain>
    </source>
</reference>
<dbReference type="InterPro" id="IPR029062">
    <property type="entry name" value="Class_I_gatase-like"/>
</dbReference>
<dbReference type="Pfam" id="PF07722">
    <property type="entry name" value="Peptidase_C26"/>
    <property type="match status" value="1"/>
</dbReference>
<dbReference type="GO" id="GO:0016811">
    <property type="term" value="F:hydrolase activity, acting on carbon-nitrogen (but not peptide) bonds, in linear amides"/>
    <property type="evidence" value="ECO:0007669"/>
    <property type="project" value="InterPro"/>
</dbReference>
<evidence type="ECO:0000313" key="1">
    <source>
        <dbReference type="EMBL" id="KPJ65012.1"/>
    </source>
</evidence>
<dbReference type="SUPFAM" id="SSF52317">
    <property type="entry name" value="Class I glutamine amidotransferase-like"/>
    <property type="match status" value="1"/>
</dbReference>
<dbReference type="GO" id="GO:0005829">
    <property type="term" value="C:cytosol"/>
    <property type="evidence" value="ECO:0007669"/>
    <property type="project" value="TreeGrafter"/>
</dbReference>